<evidence type="ECO:0000313" key="1">
    <source>
        <dbReference type="EMBL" id="GIY15728.1"/>
    </source>
</evidence>
<protein>
    <submittedName>
        <fullName evidence="1">Uncharacterized protein</fullName>
    </submittedName>
</protein>
<evidence type="ECO:0000313" key="2">
    <source>
        <dbReference type="Proteomes" id="UP001054837"/>
    </source>
</evidence>
<organism evidence="1 2">
    <name type="scientific">Caerostris darwini</name>
    <dbReference type="NCBI Taxonomy" id="1538125"/>
    <lineage>
        <taxon>Eukaryota</taxon>
        <taxon>Metazoa</taxon>
        <taxon>Ecdysozoa</taxon>
        <taxon>Arthropoda</taxon>
        <taxon>Chelicerata</taxon>
        <taxon>Arachnida</taxon>
        <taxon>Araneae</taxon>
        <taxon>Araneomorphae</taxon>
        <taxon>Entelegynae</taxon>
        <taxon>Araneoidea</taxon>
        <taxon>Araneidae</taxon>
        <taxon>Caerostris</taxon>
    </lineage>
</organism>
<proteinExistence type="predicted"/>
<name>A0AAV4R0C7_9ARAC</name>
<keyword evidence="2" id="KW-1185">Reference proteome</keyword>
<gene>
    <name evidence="1" type="ORF">CDAR_195231</name>
</gene>
<reference evidence="1 2" key="1">
    <citation type="submission" date="2021-06" db="EMBL/GenBank/DDBJ databases">
        <title>Caerostris darwini draft genome.</title>
        <authorList>
            <person name="Kono N."/>
            <person name="Arakawa K."/>
        </authorList>
    </citation>
    <scope>NUCLEOTIDE SEQUENCE [LARGE SCALE GENOMIC DNA]</scope>
</reference>
<dbReference type="AlphaFoldDB" id="A0AAV4R0C7"/>
<accession>A0AAV4R0C7</accession>
<comment type="caution">
    <text evidence="1">The sequence shown here is derived from an EMBL/GenBank/DDBJ whole genome shotgun (WGS) entry which is preliminary data.</text>
</comment>
<dbReference type="Proteomes" id="UP001054837">
    <property type="component" value="Unassembled WGS sequence"/>
</dbReference>
<dbReference type="EMBL" id="BPLQ01005578">
    <property type="protein sequence ID" value="GIY15728.1"/>
    <property type="molecule type" value="Genomic_DNA"/>
</dbReference>
<sequence>MVDMHYPRKTPMMLPINPDHVLRKMGLFCQARAKEVLRGKKRKRGVKGKTGKAFPTESAHGIFYRWTVNVVSISWTRFLWIRASVLNAHNGMVGRPFSAVKKPVWSHYKPMPYYPPNSYPKRLYAISSWYNLSSAWWTCIIEGRLLTCFHQLRSRSSEGWNFFAKHVLKRFCGGKKEVAREKRKSASHGKCSWDLL</sequence>